<name>A0A1H2U7F0_9RHOB</name>
<evidence type="ECO:0000313" key="2">
    <source>
        <dbReference type="Proteomes" id="UP000198539"/>
    </source>
</evidence>
<dbReference type="RefSeq" id="WP_092885915.1">
    <property type="nucleotide sequence ID" value="NZ_CP061498.1"/>
</dbReference>
<dbReference type="OrthoDB" id="7691400at2"/>
<reference evidence="1 2" key="1">
    <citation type="submission" date="2016-10" db="EMBL/GenBank/DDBJ databases">
        <authorList>
            <person name="de Groot N.N."/>
        </authorList>
    </citation>
    <scope>NUCLEOTIDE SEQUENCE [LARGE SCALE GENOMIC DNA]</scope>
    <source>
        <strain evidence="1 2">CGMCC 1.8894</strain>
    </source>
</reference>
<dbReference type="AlphaFoldDB" id="A0A1H2U7F0"/>
<keyword evidence="2" id="KW-1185">Reference proteome</keyword>
<evidence type="ECO:0000313" key="1">
    <source>
        <dbReference type="EMBL" id="SDW52081.1"/>
    </source>
</evidence>
<dbReference type="EMBL" id="FNOM01000002">
    <property type="protein sequence ID" value="SDW52081.1"/>
    <property type="molecule type" value="Genomic_DNA"/>
</dbReference>
<proteinExistence type="predicted"/>
<dbReference type="Proteomes" id="UP000198539">
    <property type="component" value="Unassembled WGS sequence"/>
</dbReference>
<dbReference type="STRING" id="564137.SAMN04488238_102302"/>
<sequence length="235" mass="24877">MADPAPSLPLNITDRPILATAEVISLAEVAARRAEKFGQLIDTLDAGIAARATDASDSMARAGFDPKDQRAAADKAAATARREVATNSSDTRWAHLKELNAAADSLATTAQLWASPVSVLARAGLGTPERTNYQQQLTGSGIVELKNAALLAAATNNKVLGAALVAVIDRMPARSRPFSAHDLADRLVGEEVRGVQSAIAAVKTAAQRAINRNREWEAGRSRPLDRLKLAIKDKD</sequence>
<protein>
    <submittedName>
        <fullName evidence="1">Uncharacterized protein</fullName>
    </submittedName>
</protein>
<organism evidence="1 2">
    <name type="scientific">Roseicitreum antarcticum</name>
    <dbReference type="NCBI Taxonomy" id="564137"/>
    <lineage>
        <taxon>Bacteria</taxon>
        <taxon>Pseudomonadati</taxon>
        <taxon>Pseudomonadota</taxon>
        <taxon>Alphaproteobacteria</taxon>
        <taxon>Rhodobacterales</taxon>
        <taxon>Paracoccaceae</taxon>
        <taxon>Roseicitreum</taxon>
    </lineage>
</organism>
<gene>
    <name evidence="1" type="ORF">SAMN04488238_102302</name>
</gene>
<accession>A0A1H2U7F0</accession>